<dbReference type="Gene3D" id="1.20.1070.10">
    <property type="entry name" value="Rhodopsin 7-helix transmembrane proteins"/>
    <property type="match status" value="1"/>
</dbReference>
<keyword evidence="3 6" id="KW-0812">Transmembrane</keyword>
<evidence type="ECO:0000256" key="2">
    <source>
        <dbReference type="ARBA" id="ARBA00008130"/>
    </source>
</evidence>
<dbReference type="Pfam" id="PF01036">
    <property type="entry name" value="Bac_rhodopsin"/>
    <property type="match status" value="1"/>
</dbReference>
<feature type="transmembrane region" description="Helical" evidence="6">
    <location>
        <begin position="75"/>
        <end position="95"/>
    </location>
</feature>
<feature type="transmembrane region" description="Helical" evidence="6">
    <location>
        <begin position="174"/>
        <end position="194"/>
    </location>
</feature>
<protein>
    <submittedName>
        <fullName evidence="7">Uncharacterized protein</fullName>
    </submittedName>
</protein>
<proteinExistence type="inferred from homology"/>
<feature type="transmembrane region" description="Helical" evidence="6">
    <location>
        <begin position="200"/>
        <end position="222"/>
    </location>
</feature>
<organism evidence="7">
    <name type="scientific">viral metagenome</name>
    <dbReference type="NCBI Taxonomy" id="1070528"/>
    <lineage>
        <taxon>unclassified sequences</taxon>
        <taxon>metagenomes</taxon>
        <taxon>organismal metagenomes</taxon>
    </lineage>
</organism>
<dbReference type="SUPFAM" id="SSF81321">
    <property type="entry name" value="Family A G protein-coupled receptor-like"/>
    <property type="match status" value="1"/>
</dbReference>
<keyword evidence="4 6" id="KW-1133">Transmembrane helix</keyword>
<evidence type="ECO:0000256" key="6">
    <source>
        <dbReference type="SAM" id="Phobius"/>
    </source>
</evidence>
<feature type="transmembrane region" description="Helical" evidence="6">
    <location>
        <begin position="116"/>
        <end position="135"/>
    </location>
</feature>
<dbReference type="AlphaFoldDB" id="A0A6C0H107"/>
<accession>A0A6C0H107</accession>
<dbReference type="EMBL" id="MN739836">
    <property type="protein sequence ID" value="QHT74060.1"/>
    <property type="molecule type" value="Genomic_DNA"/>
</dbReference>
<feature type="transmembrane region" description="Helical" evidence="6">
    <location>
        <begin position="6"/>
        <end position="26"/>
    </location>
</feature>
<sequence length="227" mass="27138">MTNFIYITGVFSLIIQILTGTFNYYVLKLQVPKSFELLRKLLQLEFIVQIIEGIFYIWMVYNFSKIDNITHFRYYDWFITTPTMLFTYSFYLLYLKYKEENKEINDNIFKLIQENLKILLPVFILNSTMLLFGYLGEIDIMSTQMAAFFGFIPFISMFYIIYKNYALFSQTGINTFWYFSGIWSLYGVASVLPYSIKNVIYNILDLFAKNFFGIFLAFELFYANKKN</sequence>
<feature type="transmembrane region" description="Helical" evidence="6">
    <location>
        <begin position="141"/>
        <end position="162"/>
    </location>
</feature>
<evidence type="ECO:0000256" key="4">
    <source>
        <dbReference type="ARBA" id="ARBA00022989"/>
    </source>
</evidence>
<reference evidence="7" key="1">
    <citation type="journal article" date="2020" name="Nature">
        <title>Giant virus diversity and host interactions through global metagenomics.</title>
        <authorList>
            <person name="Schulz F."/>
            <person name="Roux S."/>
            <person name="Paez-Espino D."/>
            <person name="Jungbluth S."/>
            <person name="Walsh D.A."/>
            <person name="Denef V.J."/>
            <person name="McMahon K.D."/>
            <person name="Konstantinidis K.T."/>
            <person name="Eloe-Fadrosh E.A."/>
            <person name="Kyrpides N.C."/>
            <person name="Woyke T."/>
        </authorList>
    </citation>
    <scope>NUCLEOTIDE SEQUENCE</scope>
    <source>
        <strain evidence="7">GVMAG-M-3300023179-4</strain>
    </source>
</reference>
<name>A0A6C0H107_9ZZZZ</name>
<comment type="subcellular location">
    <subcellularLocation>
        <location evidence="1">Membrane</location>
        <topology evidence="1">Multi-pass membrane protein</topology>
    </subcellularLocation>
</comment>
<feature type="transmembrane region" description="Helical" evidence="6">
    <location>
        <begin position="46"/>
        <end position="63"/>
    </location>
</feature>
<evidence type="ECO:0000313" key="7">
    <source>
        <dbReference type="EMBL" id="QHT74060.1"/>
    </source>
</evidence>
<comment type="similarity">
    <text evidence="2">Belongs to the archaeal/bacterial/fungal opsin family.</text>
</comment>
<dbReference type="InterPro" id="IPR001425">
    <property type="entry name" value="Arc/bac/fun_rhodopsins"/>
</dbReference>
<evidence type="ECO:0000256" key="5">
    <source>
        <dbReference type="ARBA" id="ARBA00023136"/>
    </source>
</evidence>
<evidence type="ECO:0000256" key="1">
    <source>
        <dbReference type="ARBA" id="ARBA00004141"/>
    </source>
</evidence>
<keyword evidence="5 6" id="KW-0472">Membrane</keyword>
<evidence type="ECO:0000256" key="3">
    <source>
        <dbReference type="ARBA" id="ARBA00022692"/>
    </source>
</evidence>
<dbReference type="GO" id="GO:0016020">
    <property type="term" value="C:membrane"/>
    <property type="evidence" value="ECO:0007669"/>
    <property type="project" value="UniProtKB-SubCell"/>
</dbReference>